<sequence>MIEEQGHVMAVEPGAVWVQTIRRTTCGKCQAKSGCGHSLMEKLIPNRQHAYIKALSDNYSLQVGDEVVIGIEENTLVNASVLVYLLPLCALLLGLFLGHWWQLHELASLGLALSLLLLTFVGVRDYSHKHFVQKKTLPVVIRVKLAAQAIS</sequence>
<feature type="transmembrane region" description="Helical" evidence="1">
    <location>
        <begin position="81"/>
        <end position="101"/>
    </location>
</feature>
<evidence type="ECO:0000256" key="1">
    <source>
        <dbReference type="SAM" id="Phobius"/>
    </source>
</evidence>
<keyword evidence="3" id="KW-1185">Reference proteome</keyword>
<dbReference type="RefSeq" id="WP_094788096.1">
    <property type="nucleotide sequence ID" value="NZ_NDXW01000001.1"/>
</dbReference>
<dbReference type="PIRSF" id="PIRSF004923">
    <property type="entry name" value="RseC"/>
    <property type="match status" value="1"/>
</dbReference>
<accession>A0A4P9VSU0</accession>
<proteinExistence type="predicted"/>
<keyword evidence="1" id="KW-0812">Transmembrane</keyword>
<comment type="caution">
    <text evidence="2">The sequence shown here is derived from an EMBL/GenBank/DDBJ whole genome shotgun (WGS) entry which is preliminary data.</text>
</comment>
<gene>
    <name evidence="2" type="ORF">B9G39_17415</name>
</gene>
<dbReference type="PANTHER" id="PTHR35867">
    <property type="entry name" value="PROTEIN RSEC"/>
    <property type="match status" value="1"/>
</dbReference>
<evidence type="ECO:0000313" key="3">
    <source>
        <dbReference type="Proteomes" id="UP000257039"/>
    </source>
</evidence>
<evidence type="ECO:0000313" key="2">
    <source>
        <dbReference type="EMBL" id="RDH45070.1"/>
    </source>
</evidence>
<dbReference type="InterPro" id="IPR007359">
    <property type="entry name" value="SigmaE_reg_RseC_MucC"/>
</dbReference>
<dbReference type="AlphaFoldDB" id="A0A4P9VSU0"/>
<reference evidence="2 3" key="1">
    <citation type="submission" date="2017-04" db="EMBL/GenBank/DDBJ databases">
        <title>Draft genome sequence of Zooshikella ganghwensis VG4 isolated from Red Sea sediments.</title>
        <authorList>
            <person name="Rehman Z."/>
            <person name="Alam I."/>
            <person name="Kamau A."/>
            <person name="Bajic V."/>
            <person name="Leiknes T."/>
        </authorList>
    </citation>
    <scope>NUCLEOTIDE SEQUENCE [LARGE SCALE GENOMIC DNA]</scope>
    <source>
        <strain evidence="2 3">VG4</strain>
    </source>
</reference>
<feature type="transmembrane region" description="Helical" evidence="1">
    <location>
        <begin position="107"/>
        <end position="126"/>
    </location>
</feature>
<dbReference type="InterPro" id="IPR026268">
    <property type="entry name" value="RseC"/>
</dbReference>
<organism evidence="2 3">
    <name type="scientific">Zooshikella ganghwensis</name>
    <dbReference type="NCBI Taxonomy" id="202772"/>
    <lineage>
        <taxon>Bacteria</taxon>
        <taxon>Pseudomonadati</taxon>
        <taxon>Pseudomonadota</taxon>
        <taxon>Gammaproteobacteria</taxon>
        <taxon>Oceanospirillales</taxon>
        <taxon>Zooshikellaceae</taxon>
        <taxon>Zooshikella</taxon>
    </lineage>
</organism>
<name>A0A4P9VSU0_9GAMM</name>
<dbReference type="Pfam" id="PF04246">
    <property type="entry name" value="RseC_MucC"/>
    <property type="match status" value="1"/>
</dbReference>
<keyword evidence="1" id="KW-0472">Membrane</keyword>
<protein>
    <submittedName>
        <fullName evidence="2">Transcriptional regulator</fullName>
    </submittedName>
</protein>
<keyword evidence="1" id="KW-1133">Transmembrane helix</keyword>
<dbReference type="PANTHER" id="PTHR35867:SF1">
    <property type="entry name" value="PROTEIN RSEC"/>
    <property type="match status" value="1"/>
</dbReference>
<dbReference type="EMBL" id="NDXW01000001">
    <property type="protein sequence ID" value="RDH45070.1"/>
    <property type="molecule type" value="Genomic_DNA"/>
</dbReference>
<dbReference type="Proteomes" id="UP000257039">
    <property type="component" value="Unassembled WGS sequence"/>
</dbReference>